<organism evidence="1 2">
    <name type="scientific">Pseudomonas chaetocerotis</name>
    <dbReference type="NCBI Taxonomy" id="2758695"/>
    <lineage>
        <taxon>Bacteria</taxon>
        <taxon>Pseudomonadati</taxon>
        <taxon>Pseudomonadota</taxon>
        <taxon>Gammaproteobacteria</taxon>
        <taxon>Pseudomonadales</taxon>
        <taxon>Pseudomonadaceae</taxon>
        <taxon>Pseudomonas</taxon>
    </lineage>
</organism>
<evidence type="ECO:0008006" key="3">
    <source>
        <dbReference type="Google" id="ProtNLM"/>
    </source>
</evidence>
<dbReference type="EMBL" id="JACFYX010000008">
    <property type="protein sequence ID" value="MBG0835458.1"/>
    <property type="molecule type" value="Genomic_DNA"/>
</dbReference>
<evidence type="ECO:0000313" key="1">
    <source>
        <dbReference type="EMBL" id="MBG0835458.1"/>
    </source>
</evidence>
<dbReference type="Proteomes" id="UP000596932">
    <property type="component" value="Unassembled WGS sequence"/>
</dbReference>
<dbReference type="RefSeq" id="WP_196474931.1">
    <property type="nucleotide sequence ID" value="NZ_JACFYX020000007.1"/>
</dbReference>
<sequence>MSDASGKAVVTVGKGDAAFDVVVSELTVAQMRQVIMSNPWPGDGASEEDLVHYQLDNYLFEDCRLCDLSVIAGLDKAKLSSLTASELRKILAKAKELNPDFFAAVGRMRAARASS</sequence>
<dbReference type="AlphaFoldDB" id="A0A931D3Q8"/>
<gene>
    <name evidence="1" type="ORF">H3221_10080</name>
</gene>
<protein>
    <recommendedName>
        <fullName evidence="3">Tail assembly chaperone</fullName>
    </recommendedName>
</protein>
<accession>A0A931D3Q8</accession>
<comment type="caution">
    <text evidence="1">The sequence shown here is derived from an EMBL/GenBank/DDBJ whole genome shotgun (WGS) entry which is preliminary data.</text>
</comment>
<reference evidence="1" key="1">
    <citation type="submission" date="2020-07" db="EMBL/GenBank/DDBJ databases">
        <title>Pseudomonas chaetoceroseae sp. nov., a new member of the Pseudomonas oleovorans group isolated from a culture of Chaetoceros calcitrans.</title>
        <authorList>
            <person name="Girard L."/>
            <person name="Lood C."/>
            <person name="De Mot R."/>
            <person name="Baudart J."/>
        </authorList>
    </citation>
    <scope>NUCLEOTIDE SEQUENCE</scope>
    <source>
        <strain evidence="1">536</strain>
    </source>
</reference>
<name>A0A931D3Q8_9PSED</name>
<keyword evidence="2" id="KW-1185">Reference proteome</keyword>
<proteinExistence type="predicted"/>
<evidence type="ECO:0000313" key="2">
    <source>
        <dbReference type="Proteomes" id="UP000596932"/>
    </source>
</evidence>